<accession>A0A2A4GAK6</accession>
<evidence type="ECO:0000313" key="1">
    <source>
        <dbReference type="EMBL" id="PCE65989.1"/>
    </source>
</evidence>
<dbReference type="InterPro" id="IPR013406">
    <property type="entry name" value="CHP02574_addiction_mod"/>
</dbReference>
<protein>
    <recommendedName>
        <fullName evidence="3">Addiction module protein</fullName>
    </recommendedName>
</protein>
<sequence>MSIDEIKKLSREKKILLVQEIWDDLEKESIPLSEAVQQELENRLALHKKGQMKYISLEESRLRNTDKRNGL</sequence>
<dbReference type="EMBL" id="NBWU01000001">
    <property type="protein sequence ID" value="PCE65989.1"/>
    <property type="molecule type" value="Genomic_DNA"/>
</dbReference>
<dbReference type="AlphaFoldDB" id="A0A2A4GAK6"/>
<dbReference type="Proteomes" id="UP000219559">
    <property type="component" value="Unassembled WGS sequence"/>
</dbReference>
<name>A0A2A4GAK6_9FLAO</name>
<evidence type="ECO:0000313" key="2">
    <source>
        <dbReference type="Proteomes" id="UP000219559"/>
    </source>
</evidence>
<dbReference type="RefSeq" id="WP_097441513.1">
    <property type="nucleotide sequence ID" value="NZ_NBWU01000001.1"/>
</dbReference>
<keyword evidence="2" id="KW-1185">Reference proteome</keyword>
<reference evidence="1 2" key="1">
    <citation type="submission" date="2017-04" db="EMBL/GenBank/DDBJ databases">
        <title>A new member of the family Flavobacteriaceae isolated from ascidians.</title>
        <authorList>
            <person name="Chen L."/>
        </authorList>
    </citation>
    <scope>NUCLEOTIDE SEQUENCE [LARGE SCALE GENOMIC DNA]</scope>
    <source>
        <strain evidence="1 2">HQA918</strain>
    </source>
</reference>
<proteinExistence type="predicted"/>
<comment type="caution">
    <text evidence="1">The sequence shown here is derived from an EMBL/GenBank/DDBJ whole genome shotgun (WGS) entry which is preliminary data.</text>
</comment>
<dbReference type="Pfam" id="PF09720">
    <property type="entry name" value="Unstab_antitox"/>
    <property type="match status" value="1"/>
</dbReference>
<gene>
    <name evidence="1" type="ORF">B7P33_01420</name>
</gene>
<evidence type="ECO:0008006" key="3">
    <source>
        <dbReference type="Google" id="ProtNLM"/>
    </source>
</evidence>
<dbReference type="OrthoDB" id="1524962at2"/>
<organism evidence="1 2">
    <name type="scientific">Sediminicola luteus</name>
    <dbReference type="NCBI Taxonomy" id="319238"/>
    <lineage>
        <taxon>Bacteria</taxon>
        <taxon>Pseudomonadati</taxon>
        <taxon>Bacteroidota</taxon>
        <taxon>Flavobacteriia</taxon>
        <taxon>Flavobacteriales</taxon>
        <taxon>Flavobacteriaceae</taxon>
        <taxon>Sediminicola</taxon>
    </lineage>
</organism>
<dbReference type="NCBIfam" id="TIGR02574">
    <property type="entry name" value="stabl_TIGR02574"/>
    <property type="match status" value="1"/>
</dbReference>